<protein>
    <submittedName>
        <fullName evidence="2">Sulfurtransferase</fullName>
    </submittedName>
</protein>
<dbReference type="EMBL" id="VMNI01000033">
    <property type="protein sequence ID" value="TVO70377.1"/>
    <property type="molecule type" value="Genomic_DNA"/>
</dbReference>
<dbReference type="Proteomes" id="UP000318349">
    <property type="component" value="Unassembled WGS sequence"/>
</dbReference>
<gene>
    <name evidence="2" type="ORF">FHP89_20475</name>
</gene>
<organism evidence="2 3">
    <name type="scientific">Denitromonas halophila</name>
    <dbReference type="NCBI Taxonomy" id="1629404"/>
    <lineage>
        <taxon>Bacteria</taxon>
        <taxon>Pseudomonadati</taxon>
        <taxon>Pseudomonadota</taxon>
        <taxon>Betaproteobacteria</taxon>
        <taxon>Rhodocyclales</taxon>
        <taxon>Zoogloeaceae</taxon>
        <taxon>Denitromonas</taxon>
    </lineage>
</organism>
<dbReference type="InterPro" id="IPR036873">
    <property type="entry name" value="Rhodanese-like_dom_sf"/>
</dbReference>
<evidence type="ECO:0000313" key="2">
    <source>
        <dbReference type="EMBL" id="TVO70377.1"/>
    </source>
</evidence>
<dbReference type="SUPFAM" id="SSF52821">
    <property type="entry name" value="Rhodanese/Cell cycle control phosphatase"/>
    <property type="match status" value="1"/>
</dbReference>
<dbReference type="InterPro" id="IPR001763">
    <property type="entry name" value="Rhodanese-like_dom"/>
</dbReference>
<dbReference type="PROSITE" id="PS50206">
    <property type="entry name" value="RHODANESE_3"/>
    <property type="match status" value="1"/>
</dbReference>
<dbReference type="Pfam" id="PF00581">
    <property type="entry name" value="Rhodanese"/>
    <property type="match status" value="1"/>
</dbReference>
<sequence>MSHITPAELALWQRGGLAHTLIDVRRAAARQNDGTEIAGGRWQDPALWLDWKDAVLSDGLVVLYCAHGHELSQGLAEALRAMGVDARHLAGGIAAWKTSGEAVAVLAG</sequence>
<proteinExistence type="predicted"/>
<reference evidence="2 3" key="1">
    <citation type="submission" date="2019-07" db="EMBL/GenBank/DDBJ databases">
        <title>The pathways for chlorine oxyanion respiration interact through the shared metabolite chlorate.</title>
        <authorList>
            <person name="Barnum T.P."/>
            <person name="Cheng Y."/>
            <person name="Hill K.A."/>
            <person name="Lucas L.N."/>
            <person name="Carlson H.K."/>
            <person name="Coates J.D."/>
        </authorList>
    </citation>
    <scope>NUCLEOTIDE SEQUENCE [LARGE SCALE GENOMIC DNA]</scope>
    <source>
        <strain evidence="2 3">SFB-1</strain>
    </source>
</reference>
<dbReference type="GO" id="GO:0016740">
    <property type="term" value="F:transferase activity"/>
    <property type="evidence" value="ECO:0007669"/>
    <property type="project" value="UniProtKB-KW"/>
</dbReference>
<name>A0A557RYX8_9RHOO</name>
<dbReference type="AlphaFoldDB" id="A0A557RYX8"/>
<feature type="domain" description="Rhodanese" evidence="1">
    <location>
        <begin position="45"/>
        <end position="105"/>
    </location>
</feature>
<comment type="caution">
    <text evidence="2">The sequence shown here is derived from an EMBL/GenBank/DDBJ whole genome shotgun (WGS) entry which is preliminary data.</text>
</comment>
<accession>A0A557RYX8</accession>
<dbReference type="SMART" id="SM00450">
    <property type="entry name" value="RHOD"/>
    <property type="match status" value="1"/>
</dbReference>
<keyword evidence="2" id="KW-0808">Transferase</keyword>
<evidence type="ECO:0000259" key="1">
    <source>
        <dbReference type="PROSITE" id="PS50206"/>
    </source>
</evidence>
<dbReference type="Gene3D" id="3.40.250.10">
    <property type="entry name" value="Rhodanese-like domain"/>
    <property type="match status" value="1"/>
</dbReference>
<evidence type="ECO:0000313" key="3">
    <source>
        <dbReference type="Proteomes" id="UP000318349"/>
    </source>
</evidence>